<reference evidence="1 2" key="1">
    <citation type="submission" date="2014-03" db="EMBL/GenBank/DDBJ databases">
        <title>Genome sequence of Mycoplasma ovipneumoniae strain 14811.</title>
        <authorList>
            <person name="Sirand-Pugnet P."/>
            <person name="Breton M."/>
            <person name="Dordet-Frisoni E."/>
            <person name="Baranowski E."/>
            <person name="Barre A."/>
            <person name="Couture C."/>
            <person name="Dupuy V."/>
            <person name="Gaurivaud P."/>
            <person name="Jacob D."/>
            <person name="Lemaitre C."/>
            <person name="Manso-Silvan L."/>
            <person name="Nikolski M."/>
            <person name="Nouvel L.-X."/>
            <person name="Poumarat F."/>
            <person name="Tardy F."/>
            <person name="Thebault P."/>
            <person name="Theil S."/>
            <person name="Citti C."/>
            <person name="Thiaucourt F."/>
            <person name="Blanchard A."/>
        </authorList>
    </citation>
    <scope>NUCLEOTIDE SEQUENCE [LARGE SCALE GENOMIC DNA]</scope>
    <source>
        <strain evidence="1 2">14811</strain>
    </source>
</reference>
<dbReference type="EMBL" id="JFAD01000013">
    <property type="protein sequence ID" value="EXU61266.1"/>
    <property type="molecule type" value="Genomic_DNA"/>
</dbReference>
<sequence length="541" mass="63613">MQEIISQIASLISKFNKENNLNLQIFLKGSYLFWKENVISRKPNDLDLGFINCSFSQRQEFINFILQEKNAELIKKDDNLQILRINGFIVEFIVLETINKQFLKESQYKNLYELKIKYAFFQKITMIGYVLSPVFPHDSNKKMLSIIDDLNISWNILSKNPNNINYQSEKNFFQNSLWNSFFIYWFYNYDKMLDKYFDFSKLKSYNDYFDQSLKNYIYNFLTFIKEQFKDNLDFLDKILKNKLIYTNIMINFLNFPSIPGFEKKYVEKLFGDKIHKKTNGGYLSKNNKNNNVLFINHSDEVGGIAIAGEVFNQGTTYFNSGVFEIFDQNSEKINEISCVKIDNQVFSEEKSRKINRPNLKCLGIPENGIYQVLPKSEVKISGFTIFCRNQDNKISNILTRILLDIDKNFDILLTTKAEIQLQGAKDFFVTNQVKKYKFLVNIDVCEDQNWDNEGIKVRVADTFTAHNIVFYNKIVEIFQKNSIPFKPYFGSGWTDITNFQNQNAITLSIPVSKIDSNSSLSLIKNFFFLLWICKEINDNIF</sequence>
<dbReference type="SUPFAM" id="SSF53187">
    <property type="entry name" value="Zn-dependent exopeptidases"/>
    <property type="match status" value="1"/>
</dbReference>
<dbReference type="STRING" id="1188239.MOVI_2160"/>
<dbReference type="AlphaFoldDB" id="A0A014KW92"/>
<dbReference type="Proteomes" id="UP000020977">
    <property type="component" value="Unassembled WGS sequence"/>
</dbReference>
<gene>
    <name evidence="1" type="ORF">MOVI_2160</name>
</gene>
<accession>A0A014KW92</accession>
<evidence type="ECO:0000313" key="1">
    <source>
        <dbReference type="EMBL" id="EXU61266.1"/>
    </source>
</evidence>
<dbReference type="RefSeq" id="WP_044284064.1">
    <property type="nucleotide sequence ID" value="NZ_JFAD01000013.1"/>
</dbReference>
<comment type="caution">
    <text evidence="1">The sequence shown here is derived from an EMBL/GenBank/DDBJ whole genome shotgun (WGS) entry which is preliminary data.</text>
</comment>
<name>A0A014KW92_9BACT</name>
<protein>
    <submittedName>
        <fullName evidence="1">Uncharacterized protein</fullName>
    </submittedName>
</protein>
<proteinExistence type="predicted"/>
<dbReference type="eggNOG" id="ENOG5032EHQ">
    <property type="taxonomic scope" value="Bacteria"/>
</dbReference>
<evidence type="ECO:0000313" key="2">
    <source>
        <dbReference type="Proteomes" id="UP000020977"/>
    </source>
</evidence>
<dbReference type="Gene3D" id="3.40.630.10">
    <property type="entry name" value="Zn peptidases"/>
    <property type="match status" value="1"/>
</dbReference>
<organism evidence="1 2">
    <name type="scientific">Mesomycoplasma ovipneumoniae 14811</name>
    <dbReference type="NCBI Taxonomy" id="1188239"/>
    <lineage>
        <taxon>Bacteria</taxon>
        <taxon>Bacillati</taxon>
        <taxon>Mycoplasmatota</taxon>
        <taxon>Mycoplasmoidales</taxon>
        <taxon>Metamycoplasmataceae</taxon>
        <taxon>Mesomycoplasma</taxon>
    </lineage>
</organism>